<name>A0A7I4ADE2_PHYPA</name>
<dbReference type="InParanoid" id="A0A7I4ADE2"/>
<keyword evidence="1" id="KW-0464">Manganese</keyword>
<comment type="cofactor">
    <cofactor evidence="1">
        <name>Mg(2+)</name>
        <dbReference type="ChEBI" id="CHEBI:18420"/>
    </cofactor>
</comment>
<dbReference type="GeneID" id="112288200"/>
<comment type="catalytic activity">
    <reaction evidence="1">
        <text>O-phospho-L-threonyl-[protein] + H2O = L-threonyl-[protein] + phosphate</text>
        <dbReference type="Rhea" id="RHEA:47004"/>
        <dbReference type="Rhea" id="RHEA-COMP:11060"/>
        <dbReference type="Rhea" id="RHEA-COMP:11605"/>
        <dbReference type="ChEBI" id="CHEBI:15377"/>
        <dbReference type="ChEBI" id="CHEBI:30013"/>
        <dbReference type="ChEBI" id="CHEBI:43474"/>
        <dbReference type="ChEBI" id="CHEBI:61977"/>
        <dbReference type="EC" id="3.1.3.16"/>
    </reaction>
</comment>
<dbReference type="SMART" id="SM00332">
    <property type="entry name" value="PP2Cc"/>
    <property type="match status" value="1"/>
</dbReference>
<dbReference type="PANTHER" id="PTHR12320:SF60">
    <property type="entry name" value="PROTEIN PHOSPHATASE 2C 26-RELATED"/>
    <property type="match status" value="1"/>
</dbReference>
<feature type="region of interest" description="Disordered" evidence="2">
    <location>
        <begin position="296"/>
        <end position="321"/>
    </location>
</feature>
<gene>
    <name evidence="4" type="primary">LOC112288200</name>
</gene>
<reference evidence="4 5" key="2">
    <citation type="journal article" date="2018" name="Plant J.">
        <title>The Physcomitrella patens chromosome-scale assembly reveals moss genome structure and evolution.</title>
        <authorList>
            <person name="Lang D."/>
            <person name="Ullrich K.K."/>
            <person name="Murat F."/>
            <person name="Fuchs J."/>
            <person name="Jenkins J."/>
            <person name="Haas F.B."/>
            <person name="Piednoel M."/>
            <person name="Gundlach H."/>
            <person name="Van Bel M."/>
            <person name="Meyberg R."/>
            <person name="Vives C."/>
            <person name="Morata J."/>
            <person name="Symeonidi A."/>
            <person name="Hiss M."/>
            <person name="Muchero W."/>
            <person name="Kamisugi Y."/>
            <person name="Saleh O."/>
            <person name="Blanc G."/>
            <person name="Decker E.L."/>
            <person name="van Gessel N."/>
            <person name="Grimwood J."/>
            <person name="Hayes R.D."/>
            <person name="Graham S.W."/>
            <person name="Gunter L.E."/>
            <person name="McDaniel S.F."/>
            <person name="Hoernstein S.N.W."/>
            <person name="Larsson A."/>
            <person name="Li F.W."/>
            <person name="Perroud P.F."/>
            <person name="Phillips J."/>
            <person name="Ranjan P."/>
            <person name="Rokshar D.S."/>
            <person name="Rothfels C.J."/>
            <person name="Schneider L."/>
            <person name="Shu S."/>
            <person name="Stevenson D.W."/>
            <person name="Thummler F."/>
            <person name="Tillich M."/>
            <person name="Villarreal Aguilar J.C."/>
            <person name="Widiez T."/>
            <person name="Wong G.K."/>
            <person name="Wymore A."/>
            <person name="Zhang Y."/>
            <person name="Zimmer A.D."/>
            <person name="Quatrano R.S."/>
            <person name="Mayer K.F.X."/>
            <person name="Goodstein D."/>
            <person name="Casacuberta J.M."/>
            <person name="Vandepoele K."/>
            <person name="Reski R."/>
            <person name="Cuming A.C."/>
            <person name="Tuskan G.A."/>
            <person name="Maumus F."/>
            <person name="Salse J."/>
            <person name="Schmutz J."/>
            <person name="Rensing S.A."/>
        </authorList>
    </citation>
    <scope>NUCLEOTIDE SEQUENCE [LARGE SCALE GENOMIC DNA]</scope>
    <source>
        <strain evidence="4 5">cv. Gransden 2004</strain>
    </source>
</reference>
<dbReference type="PANTHER" id="PTHR12320">
    <property type="entry name" value="PROTEIN PHOSPHATASE 2C"/>
    <property type="match status" value="1"/>
</dbReference>
<dbReference type="InterPro" id="IPR001932">
    <property type="entry name" value="PPM-type_phosphatase-like_dom"/>
</dbReference>
<accession>A0A7I4ADE2</accession>
<comment type="catalytic activity">
    <reaction evidence="1">
        <text>O-phospho-L-seryl-[protein] + H2O = L-seryl-[protein] + phosphate</text>
        <dbReference type="Rhea" id="RHEA:20629"/>
        <dbReference type="Rhea" id="RHEA-COMP:9863"/>
        <dbReference type="Rhea" id="RHEA-COMP:11604"/>
        <dbReference type="ChEBI" id="CHEBI:15377"/>
        <dbReference type="ChEBI" id="CHEBI:29999"/>
        <dbReference type="ChEBI" id="CHEBI:43474"/>
        <dbReference type="ChEBI" id="CHEBI:83421"/>
        <dbReference type="EC" id="3.1.3.16"/>
    </reaction>
</comment>
<dbReference type="GO" id="GO:0046872">
    <property type="term" value="F:metal ion binding"/>
    <property type="evidence" value="ECO:0007669"/>
    <property type="project" value="UniProtKB-UniRule"/>
</dbReference>
<proteinExistence type="inferred from homology"/>
<dbReference type="EC" id="3.1.3.16" evidence="1"/>
<comment type="cofactor">
    <cofactor evidence="1">
        <name>Mn(2+)</name>
        <dbReference type="ChEBI" id="CHEBI:29035"/>
    </cofactor>
</comment>
<reference evidence="4" key="3">
    <citation type="submission" date="2020-12" db="UniProtKB">
        <authorList>
            <consortium name="EnsemblPlants"/>
        </authorList>
    </citation>
    <scope>IDENTIFICATION</scope>
</reference>
<dbReference type="InterPro" id="IPR036457">
    <property type="entry name" value="PPM-type-like_dom_sf"/>
</dbReference>
<keyword evidence="1" id="KW-0904">Protein phosphatase</keyword>
<dbReference type="SUPFAM" id="SSF81606">
    <property type="entry name" value="PP2C-like"/>
    <property type="match status" value="1"/>
</dbReference>
<evidence type="ECO:0000256" key="1">
    <source>
        <dbReference type="RuleBase" id="RU366020"/>
    </source>
</evidence>
<protein>
    <recommendedName>
        <fullName evidence="1">Protein phosphatase</fullName>
        <ecNumber evidence="1">3.1.3.16</ecNumber>
    </recommendedName>
</protein>
<evidence type="ECO:0000259" key="3">
    <source>
        <dbReference type="PROSITE" id="PS51746"/>
    </source>
</evidence>
<dbReference type="PROSITE" id="PS51746">
    <property type="entry name" value="PPM_2"/>
    <property type="match status" value="1"/>
</dbReference>
<evidence type="ECO:0000313" key="5">
    <source>
        <dbReference type="Proteomes" id="UP000006727"/>
    </source>
</evidence>
<keyword evidence="5" id="KW-1185">Reference proteome</keyword>
<dbReference type="Gramene" id="Pp3c11_760V3.7">
    <property type="protein sequence ID" value="Pp3c11_760V3.7"/>
    <property type="gene ID" value="Pp3c11_760"/>
</dbReference>
<keyword evidence="1" id="KW-0460">Magnesium</keyword>
<keyword evidence="1" id="KW-0479">Metal-binding</keyword>
<dbReference type="InterPro" id="IPR039123">
    <property type="entry name" value="PPTC7"/>
</dbReference>
<organism evidence="4 5">
    <name type="scientific">Physcomitrium patens</name>
    <name type="common">Spreading-leaved earth moss</name>
    <name type="synonym">Physcomitrella patens</name>
    <dbReference type="NCBI Taxonomy" id="3218"/>
    <lineage>
        <taxon>Eukaryota</taxon>
        <taxon>Viridiplantae</taxon>
        <taxon>Streptophyta</taxon>
        <taxon>Embryophyta</taxon>
        <taxon>Bryophyta</taxon>
        <taxon>Bryophytina</taxon>
        <taxon>Bryopsida</taxon>
        <taxon>Funariidae</taxon>
        <taxon>Funariales</taxon>
        <taxon>Funariaceae</taxon>
        <taxon>Physcomitrium</taxon>
    </lineage>
</organism>
<evidence type="ECO:0000313" key="4">
    <source>
        <dbReference type="EnsemblPlants" id="Pp3c11_760V3.7"/>
    </source>
</evidence>
<dbReference type="SMART" id="SM00331">
    <property type="entry name" value="PP2C_SIG"/>
    <property type="match status" value="1"/>
</dbReference>
<feature type="domain" description="PPM-type phosphatase" evidence="3">
    <location>
        <begin position="18"/>
        <end position="270"/>
    </location>
</feature>
<dbReference type="EMBL" id="ABEU02000011">
    <property type="status" value="NOT_ANNOTATED_CDS"/>
    <property type="molecule type" value="Genomic_DNA"/>
</dbReference>
<evidence type="ECO:0000256" key="2">
    <source>
        <dbReference type="SAM" id="MobiDB-lite"/>
    </source>
</evidence>
<dbReference type="FunCoup" id="A0A7I4ADE2">
    <property type="interactions" value="1504"/>
</dbReference>
<keyword evidence="1" id="KW-0378">Hydrolase</keyword>
<dbReference type="KEGG" id="ppp:112288200"/>
<dbReference type="Gene3D" id="3.60.40.10">
    <property type="entry name" value="PPM-type phosphatase domain"/>
    <property type="match status" value="1"/>
</dbReference>
<dbReference type="EnsemblPlants" id="Pp3c11_760V3.7">
    <property type="protein sequence ID" value="Pp3c11_760V3.7"/>
    <property type="gene ID" value="Pp3c11_760"/>
</dbReference>
<reference evidence="4 5" key="1">
    <citation type="journal article" date="2008" name="Science">
        <title>The Physcomitrella genome reveals evolutionary insights into the conquest of land by plants.</title>
        <authorList>
            <person name="Rensing S."/>
            <person name="Lang D."/>
            <person name="Zimmer A."/>
            <person name="Terry A."/>
            <person name="Salamov A."/>
            <person name="Shapiro H."/>
            <person name="Nishiyama T."/>
            <person name="Perroud P.-F."/>
            <person name="Lindquist E."/>
            <person name="Kamisugi Y."/>
            <person name="Tanahashi T."/>
            <person name="Sakakibara K."/>
            <person name="Fujita T."/>
            <person name="Oishi K."/>
            <person name="Shin-I T."/>
            <person name="Kuroki Y."/>
            <person name="Toyoda A."/>
            <person name="Suzuki Y."/>
            <person name="Hashimoto A."/>
            <person name="Yamaguchi K."/>
            <person name="Sugano A."/>
            <person name="Kohara Y."/>
            <person name="Fujiyama A."/>
            <person name="Anterola A."/>
            <person name="Aoki S."/>
            <person name="Ashton N."/>
            <person name="Barbazuk W.B."/>
            <person name="Barker E."/>
            <person name="Bennetzen J."/>
            <person name="Bezanilla M."/>
            <person name="Blankenship R."/>
            <person name="Cho S.H."/>
            <person name="Dutcher S."/>
            <person name="Estelle M."/>
            <person name="Fawcett J.A."/>
            <person name="Gundlach H."/>
            <person name="Hanada K."/>
            <person name="Heyl A."/>
            <person name="Hicks K.A."/>
            <person name="Hugh J."/>
            <person name="Lohr M."/>
            <person name="Mayer K."/>
            <person name="Melkozernov A."/>
            <person name="Murata T."/>
            <person name="Nelson D."/>
            <person name="Pils B."/>
            <person name="Prigge M."/>
            <person name="Reiss B."/>
            <person name="Renner T."/>
            <person name="Rombauts S."/>
            <person name="Rushton P."/>
            <person name="Sanderfoot A."/>
            <person name="Schween G."/>
            <person name="Shiu S.-H."/>
            <person name="Stueber K."/>
            <person name="Theodoulou F.L."/>
            <person name="Tu H."/>
            <person name="Van de Peer Y."/>
            <person name="Verrier P.J."/>
            <person name="Waters E."/>
            <person name="Wood A."/>
            <person name="Yang L."/>
            <person name="Cove D."/>
            <person name="Cuming A."/>
            <person name="Hasebe M."/>
            <person name="Lucas S."/>
            <person name="Mishler D.B."/>
            <person name="Reski R."/>
            <person name="Grigoriev I."/>
            <person name="Quatrano R.S."/>
            <person name="Boore J.L."/>
        </authorList>
    </citation>
    <scope>NUCLEOTIDE SEQUENCE [LARGE SCALE GENOMIC DNA]</scope>
    <source>
        <strain evidence="4 5">cv. Gransden 2004</strain>
    </source>
</reference>
<sequence length="321" mass="34182">MISDFATVGVRSMNLAFAVGVATIPHPAKAHKGGEDAYFVSDYGGGVLGIADGVSGWAEQNVDPALYSRELMANAEAVVSSEEMDFDAQMLLEKARTATTSIGAATVIVALLEKNGSLHGASVGDCGLRILRRGRIVFATQPQQHYFDCPYQFSSDPGGQSAADAVVFKTDLEQGDMVVLGSDGLFDNLYDQDIESVLSTIGGPDQDSAQRGANALAVLASKHSRDTTYESPYTKEAIQKGFDVPWYKRILGHKLTGGKLDDITVIVAHVVKEKHPSFSDKAIIDPAAPNLQDIGVGISPFSDSPPKDGVEEPFLEKFSQG</sequence>
<comment type="similarity">
    <text evidence="1">Belongs to the PP2C family.</text>
</comment>
<dbReference type="Proteomes" id="UP000006727">
    <property type="component" value="Chromosome 11"/>
</dbReference>
<dbReference type="OrthoDB" id="60843at2759"/>
<dbReference type="GO" id="GO:0009507">
    <property type="term" value="C:chloroplast"/>
    <property type="evidence" value="ECO:0000318"/>
    <property type="project" value="GO_Central"/>
</dbReference>
<dbReference type="RefSeq" id="XP_024387926.1">
    <property type="nucleotide sequence ID" value="XM_024532158.1"/>
</dbReference>
<dbReference type="AlphaFoldDB" id="A0A7I4ADE2"/>
<dbReference type="GO" id="GO:0004722">
    <property type="term" value="F:protein serine/threonine phosphatase activity"/>
    <property type="evidence" value="ECO:0000318"/>
    <property type="project" value="GO_Central"/>
</dbReference>